<comment type="caution">
    <text evidence="3">The sequence shown here is derived from an EMBL/GenBank/DDBJ whole genome shotgun (WGS) entry which is preliminary data.</text>
</comment>
<keyword evidence="4" id="KW-1185">Reference proteome</keyword>
<evidence type="ECO:0000256" key="1">
    <source>
        <dbReference type="ARBA" id="ARBA00006484"/>
    </source>
</evidence>
<dbReference type="PANTHER" id="PTHR24321">
    <property type="entry name" value="DEHYDROGENASES, SHORT CHAIN"/>
    <property type="match status" value="1"/>
</dbReference>
<dbReference type="AlphaFoldDB" id="A0A5C4T9X0"/>
<dbReference type="CDD" id="cd05233">
    <property type="entry name" value="SDR_c"/>
    <property type="match status" value="1"/>
</dbReference>
<dbReference type="Pfam" id="PF13561">
    <property type="entry name" value="adh_short_C2"/>
    <property type="match status" value="1"/>
</dbReference>
<dbReference type="GO" id="GO:0016491">
    <property type="term" value="F:oxidoreductase activity"/>
    <property type="evidence" value="ECO:0007669"/>
    <property type="project" value="UniProtKB-KW"/>
</dbReference>
<evidence type="ECO:0000313" key="3">
    <source>
        <dbReference type="EMBL" id="TNJ65526.1"/>
    </source>
</evidence>
<dbReference type="SUPFAM" id="SSF51735">
    <property type="entry name" value="NAD(P)-binding Rossmann-fold domains"/>
    <property type="match status" value="1"/>
</dbReference>
<name>A0A5C4T9X0_9BACL</name>
<dbReference type="PANTHER" id="PTHR24321:SF8">
    <property type="entry name" value="ESTRADIOL 17-BETA-DEHYDROGENASE 8-RELATED"/>
    <property type="match status" value="1"/>
</dbReference>
<protein>
    <submittedName>
        <fullName evidence="3">SDR family oxidoreductase</fullName>
    </submittedName>
</protein>
<dbReference type="InterPro" id="IPR020904">
    <property type="entry name" value="Sc_DH/Rdtase_CS"/>
</dbReference>
<dbReference type="PROSITE" id="PS00061">
    <property type="entry name" value="ADH_SHORT"/>
    <property type="match status" value="1"/>
</dbReference>
<gene>
    <name evidence="3" type="ORF">FE784_15025</name>
</gene>
<dbReference type="PRINTS" id="PR00081">
    <property type="entry name" value="GDHRDH"/>
</dbReference>
<dbReference type="InterPro" id="IPR002347">
    <property type="entry name" value="SDR_fam"/>
</dbReference>
<evidence type="ECO:0000313" key="4">
    <source>
        <dbReference type="Proteomes" id="UP000307943"/>
    </source>
</evidence>
<dbReference type="Proteomes" id="UP000307943">
    <property type="component" value="Unassembled WGS sequence"/>
</dbReference>
<accession>A0A5C4T9X0</accession>
<dbReference type="EMBL" id="VDCQ01000018">
    <property type="protein sequence ID" value="TNJ65526.1"/>
    <property type="molecule type" value="Genomic_DNA"/>
</dbReference>
<evidence type="ECO:0000256" key="2">
    <source>
        <dbReference type="ARBA" id="ARBA00023002"/>
    </source>
</evidence>
<dbReference type="OrthoDB" id="2565295at2"/>
<proteinExistence type="inferred from homology"/>
<dbReference type="GO" id="GO:0008206">
    <property type="term" value="P:bile acid metabolic process"/>
    <property type="evidence" value="ECO:0007669"/>
    <property type="project" value="UniProtKB-ARBA"/>
</dbReference>
<organism evidence="3 4">
    <name type="scientific">Paenibacillus hemerocallicola</name>
    <dbReference type="NCBI Taxonomy" id="1172614"/>
    <lineage>
        <taxon>Bacteria</taxon>
        <taxon>Bacillati</taxon>
        <taxon>Bacillota</taxon>
        <taxon>Bacilli</taxon>
        <taxon>Bacillales</taxon>
        <taxon>Paenibacillaceae</taxon>
        <taxon>Paenibacillus</taxon>
    </lineage>
</organism>
<keyword evidence="2" id="KW-0560">Oxidoreductase</keyword>
<reference evidence="3 4" key="1">
    <citation type="submission" date="2019-05" db="EMBL/GenBank/DDBJ databases">
        <title>We sequenced the genome of Paenibacillus hemerocallicola KCTC 33185 for further insight into its adaptation and study the phylogeny of Paenibacillus.</title>
        <authorList>
            <person name="Narsing Rao M.P."/>
        </authorList>
    </citation>
    <scope>NUCLEOTIDE SEQUENCE [LARGE SCALE GENOMIC DNA]</scope>
    <source>
        <strain evidence="3 4">KCTC 33185</strain>
    </source>
</reference>
<comment type="similarity">
    <text evidence="1">Belongs to the short-chain dehydrogenases/reductases (SDR) family.</text>
</comment>
<sequence>MLQGKTILITGALGMLGRSAVPMFLKQGANVIGCDIVPLDNAPAIQAVAEEYGDNRFLFIQGDASDEEQVKSLIDTIDGKFGRLDGGYFNAYTNVWKPLLDLSLEEWERTLKGTMTTAFLCCKYAVPLMIRSGGGSIVNTSSVLGHIPKSGCLGYGAGKAGLNQLTRVIAKDYAKFGIRANALLPGDFKSPEKLAMMSEKSIELIRQETLLGRSGSTDEINQVAAFLLSDASSYVTGSLYTVDGGFRV</sequence>
<dbReference type="Gene3D" id="3.40.50.720">
    <property type="entry name" value="NAD(P)-binding Rossmann-like Domain"/>
    <property type="match status" value="1"/>
</dbReference>
<dbReference type="InterPro" id="IPR036291">
    <property type="entry name" value="NAD(P)-bd_dom_sf"/>
</dbReference>
<dbReference type="FunFam" id="3.40.50.720:FF:000084">
    <property type="entry name" value="Short-chain dehydrogenase reductase"/>
    <property type="match status" value="1"/>
</dbReference>
<dbReference type="RefSeq" id="WP_139603023.1">
    <property type="nucleotide sequence ID" value="NZ_VDCQ01000018.1"/>
</dbReference>